<evidence type="ECO:0000313" key="3">
    <source>
        <dbReference type="Proteomes" id="UP001557470"/>
    </source>
</evidence>
<feature type="region of interest" description="Disordered" evidence="1">
    <location>
        <begin position="257"/>
        <end position="276"/>
    </location>
</feature>
<dbReference type="InterPro" id="IPR034545">
    <property type="entry name" value="Meikin"/>
</dbReference>
<proteinExistence type="predicted"/>
<gene>
    <name evidence="2" type="ORF">UPYG_G00123840</name>
</gene>
<dbReference type="PANTHER" id="PTHR38006">
    <property type="entry name" value="MEIOSIS-SPECIFIC KINETOCHORE PROTEIN"/>
    <property type="match status" value="1"/>
</dbReference>
<dbReference type="AlphaFoldDB" id="A0ABD0XMW0"/>
<reference evidence="2 3" key="1">
    <citation type="submission" date="2024-06" db="EMBL/GenBank/DDBJ databases">
        <authorList>
            <person name="Pan Q."/>
            <person name="Wen M."/>
            <person name="Jouanno E."/>
            <person name="Zahm M."/>
            <person name="Klopp C."/>
            <person name="Cabau C."/>
            <person name="Louis A."/>
            <person name="Berthelot C."/>
            <person name="Parey E."/>
            <person name="Roest Crollius H."/>
            <person name="Montfort J."/>
            <person name="Robinson-Rechavi M."/>
            <person name="Bouchez O."/>
            <person name="Lampietro C."/>
            <person name="Lopez Roques C."/>
            <person name="Donnadieu C."/>
            <person name="Postlethwait J."/>
            <person name="Bobe J."/>
            <person name="Verreycken H."/>
            <person name="Guiguen Y."/>
        </authorList>
    </citation>
    <scope>NUCLEOTIDE SEQUENCE [LARGE SCALE GENOMIC DNA]</scope>
    <source>
        <strain evidence="2">Up_M1</strain>
        <tissue evidence="2">Testis</tissue>
    </source>
</reference>
<feature type="compositionally biased region" description="Low complexity" evidence="1">
    <location>
        <begin position="107"/>
        <end position="117"/>
    </location>
</feature>
<dbReference type="Proteomes" id="UP001557470">
    <property type="component" value="Unassembled WGS sequence"/>
</dbReference>
<comment type="caution">
    <text evidence="2">The sequence shown here is derived from an EMBL/GenBank/DDBJ whole genome shotgun (WGS) entry which is preliminary data.</text>
</comment>
<dbReference type="EMBL" id="JAGEUA010000003">
    <property type="protein sequence ID" value="KAL0994550.1"/>
    <property type="molecule type" value="Genomic_DNA"/>
</dbReference>
<protein>
    <submittedName>
        <fullName evidence="2">Uncharacterized protein</fullName>
    </submittedName>
</protein>
<evidence type="ECO:0000256" key="1">
    <source>
        <dbReference type="SAM" id="MobiDB-lite"/>
    </source>
</evidence>
<name>A0ABD0XMW0_UMBPY</name>
<dbReference type="PANTHER" id="PTHR38006:SF1">
    <property type="entry name" value="MEIOSIS-SPECIFIC KINETOCHORE PROTEIN"/>
    <property type="match status" value="1"/>
</dbReference>
<organism evidence="2 3">
    <name type="scientific">Umbra pygmaea</name>
    <name type="common">Eastern mudminnow</name>
    <dbReference type="NCBI Taxonomy" id="75934"/>
    <lineage>
        <taxon>Eukaryota</taxon>
        <taxon>Metazoa</taxon>
        <taxon>Chordata</taxon>
        <taxon>Craniata</taxon>
        <taxon>Vertebrata</taxon>
        <taxon>Euteleostomi</taxon>
        <taxon>Actinopterygii</taxon>
        <taxon>Neopterygii</taxon>
        <taxon>Teleostei</taxon>
        <taxon>Protacanthopterygii</taxon>
        <taxon>Esociformes</taxon>
        <taxon>Umbridae</taxon>
        <taxon>Umbra</taxon>
    </lineage>
</organism>
<feature type="region of interest" description="Disordered" evidence="1">
    <location>
        <begin position="57"/>
        <end position="118"/>
    </location>
</feature>
<keyword evidence="3" id="KW-1185">Reference proteome</keyword>
<feature type="compositionally biased region" description="Polar residues" evidence="1">
    <location>
        <begin position="57"/>
        <end position="69"/>
    </location>
</feature>
<sequence length="340" mass="38170">MGRCKRRGSTITRRGLCSQSRKDTPLKSVGRRAKVERFQSKPVYTRHKGLVLSIVNESTQRSDSSTALQINRMPGPQDTESTIHSSTDDTSDLPEGSNSLLSDETDSSNISSSSQASPEVFRAEDIYAETVVFPGEVLDLHVKNSTLLDVSHAENINTQWLPNVSSIVDISQVKGEMDQEKSQLAIPLKWTPSDKLYNAYESMEKTPVSGKGAVPTLLPKKTQKPAMMTRHREIKCKKKVTFSDSISTKMILKNVEPVTEGTGEPEGNRETAFPPEVPHVPRRATHHWSEQTKFFDFADLKERDTFFEFLRKKYSMMLNIFTSADQHLTGGFEEEGDAVW</sequence>
<evidence type="ECO:0000313" key="2">
    <source>
        <dbReference type="EMBL" id="KAL0994550.1"/>
    </source>
</evidence>
<accession>A0ABD0XMW0</accession>